<feature type="region of interest" description="Disordered" evidence="1">
    <location>
        <begin position="1"/>
        <end position="64"/>
    </location>
</feature>
<comment type="caution">
    <text evidence="2">The sequence shown here is derived from an EMBL/GenBank/DDBJ whole genome shotgun (WGS) entry which is preliminary data.</text>
</comment>
<dbReference type="Proteomes" id="UP001054252">
    <property type="component" value="Unassembled WGS sequence"/>
</dbReference>
<organism evidence="2 3">
    <name type="scientific">Rubroshorea leprosula</name>
    <dbReference type="NCBI Taxonomy" id="152421"/>
    <lineage>
        <taxon>Eukaryota</taxon>
        <taxon>Viridiplantae</taxon>
        <taxon>Streptophyta</taxon>
        <taxon>Embryophyta</taxon>
        <taxon>Tracheophyta</taxon>
        <taxon>Spermatophyta</taxon>
        <taxon>Magnoliopsida</taxon>
        <taxon>eudicotyledons</taxon>
        <taxon>Gunneridae</taxon>
        <taxon>Pentapetalae</taxon>
        <taxon>rosids</taxon>
        <taxon>malvids</taxon>
        <taxon>Malvales</taxon>
        <taxon>Dipterocarpaceae</taxon>
        <taxon>Rubroshorea</taxon>
    </lineage>
</organism>
<dbReference type="PANTHER" id="PTHR43991:SF12">
    <property type="entry name" value="WD REPEAT PROTEIN (AFU_ORTHOLOGUE AFUA_8G05640)"/>
    <property type="match status" value="1"/>
</dbReference>
<evidence type="ECO:0000256" key="1">
    <source>
        <dbReference type="SAM" id="MobiDB-lite"/>
    </source>
</evidence>
<name>A0AAV5M2Q3_9ROSI</name>
<keyword evidence="3" id="KW-1185">Reference proteome</keyword>
<evidence type="ECO:0000313" key="2">
    <source>
        <dbReference type="EMBL" id="GKV44045.1"/>
    </source>
</evidence>
<dbReference type="PANTHER" id="PTHR43991">
    <property type="entry name" value="WD REPEAT PROTEIN (AFU_ORTHOLOGUE AFUA_8G05640)-RELATED"/>
    <property type="match status" value="1"/>
</dbReference>
<feature type="compositionally biased region" description="Basic and acidic residues" evidence="1">
    <location>
        <begin position="11"/>
        <end position="27"/>
    </location>
</feature>
<gene>
    <name evidence="2" type="ORF">SLEP1_g51274</name>
</gene>
<protein>
    <submittedName>
        <fullName evidence="2">Uncharacterized protein</fullName>
    </submittedName>
</protein>
<reference evidence="2 3" key="1">
    <citation type="journal article" date="2021" name="Commun. Biol.">
        <title>The genome of Shorea leprosula (Dipterocarpaceae) highlights the ecological relevance of drought in aseasonal tropical rainforests.</title>
        <authorList>
            <person name="Ng K.K.S."/>
            <person name="Kobayashi M.J."/>
            <person name="Fawcett J.A."/>
            <person name="Hatakeyama M."/>
            <person name="Paape T."/>
            <person name="Ng C.H."/>
            <person name="Ang C.C."/>
            <person name="Tnah L.H."/>
            <person name="Lee C.T."/>
            <person name="Nishiyama T."/>
            <person name="Sese J."/>
            <person name="O'Brien M.J."/>
            <person name="Copetti D."/>
            <person name="Mohd Noor M.I."/>
            <person name="Ong R.C."/>
            <person name="Putra M."/>
            <person name="Sireger I.Z."/>
            <person name="Indrioko S."/>
            <person name="Kosugi Y."/>
            <person name="Izuno A."/>
            <person name="Isagi Y."/>
            <person name="Lee S.L."/>
            <person name="Shimizu K.K."/>
        </authorList>
    </citation>
    <scope>NUCLEOTIDE SEQUENCE [LARGE SCALE GENOMIC DNA]</scope>
    <source>
        <strain evidence="2">214</strain>
    </source>
</reference>
<feature type="compositionally biased region" description="Acidic residues" evidence="1">
    <location>
        <begin position="41"/>
        <end position="51"/>
    </location>
</feature>
<dbReference type="AlphaFoldDB" id="A0AAV5M2Q3"/>
<accession>A0AAV5M2Q3</accession>
<sequence>MNHSQNGGLEDVVHDYYDVTDFEHDDPFGEPEPQSNNGDFDSPDSDFEDDFESSKSKTDTSALEARNGKDIQGIPWERLNFTRDKYREMRLRQYRNYQNLSCSREEIEKDCLQVGKGKTFYDFQFNTRLVKSTIVHFQVEMLLLTVTYLMDLLSVCEIVPNLCLRQMHFIVLLLMFYLS</sequence>
<proteinExistence type="predicted"/>
<dbReference type="EMBL" id="BPVZ01000176">
    <property type="protein sequence ID" value="GKV44045.1"/>
    <property type="molecule type" value="Genomic_DNA"/>
</dbReference>
<evidence type="ECO:0000313" key="3">
    <source>
        <dbReference type="Proteomes" id="UP001054252"/>
    </source>
</evidence>